<comment type="caution">
    <text evidence="2">The sequence shown here is derived from an EMBL/GenBank/DDBJ whole genome shotgun (WGS) entry which is preliminary data.</text>
</comment>
<evidence type="ECO:0000313" key="2">
    <source>
        <dbReference type="EMBL" id="KAA0198749.1"/>
    </source>
</evidence>
<organism evidence="2">
    <name type="scientific">Hyalella azteca</name>
    <name type="common">Amphipod</name>
    <dbReference type="NCBI Taxonomy" id="294128"/>
    <lineage>
        <taxon>Eukaryota</taxon>
        <taxon>Metazoa</taxon>
        <taxon>Ecdysozoa</taxon>
        <taxon>Arthropoda</taxon>
        <taxon>Crustacea</taxon>
        <taxon>Multicrustacea</taxon>
        <taxon>Malacostraca</taxon>
        <taxon>Eumalacostraca</taxon>
        <taxon>Peracarida</taxon>
        <taxon>Amphipoda</taxon>
        <taxon>Senticaudata</taxon>
        <taxon>Talitrida</taxon>
        <taxon>Talitroidea</taxon>
        <taxon>Hyalellidae</taxon>
        <taxon>Hyalella</taxon>
    </lineage>
</organism>
<dbReference type="Gene3D" id="2.60.40.10">
    <property type="entry name" value="Immunoglobulins"/>
    <property type="match status" value="2"/>
</dbReference>
<dbReference type="InterPro" id="IPR013151">
    <property type="entry name" value="Immunoglobulin_dom"/>
</dbReference>
<dbReference type="OrthoDB" id="6377396at2759"/>
<dbReference type="PANTHER" id="PTHR23279">
    <property type="entry name" value="DEFECTIVE PROBOSCIS EXTENSION RESPONSE DPR -RELATED"/>
    <property type="match status" value="1"/>
</dbReference>
<proteinExistence type="predicted"/>
<dbReference type="PROSITE" id="PS50835">
    <property type="entry name" value="IG_LIKE"/>
    <property type="match status" value="1"/>
</dbReference>
<gene>
    <name evidence="2" type="ORF">HAZT_HAZT009102</name>
</gene>
<dbReference type="Pfam" id="PF00047">
    <property type="entry name" value="ig"/>
    <property type="match status" value="1"/>
</dbReference>
<sequence length="132" mass="14084">MVVTPALRNDSGAYECQVNTRPKLSWTVTLNVRVALLEGPRELYIKSGSTLVLTCTATLHPEASSSHNGSAVSILSPRGGVSVETEKEGRQLMSRLSLVHAIASDAGNYTCEPHLVFPANVSVYVVEESSGN</sequence>
<dbReference type="SMART" id="SM00409">
    <property type="entry name" value="IG"/>
    <property type="match status" value="1"/>
</dbReference>
<protein>
    <recommendedName>
        <fullName evidence="1">Ig-like domain-containing protein</fullName>
    </recommendedName>
</protein>
<dbReference type="InterPro" id="IPR007110">
    <property type="entry name" value="Ig-like_dom"/>
</dbReference>
<dbReference type="AlphaFoldDB" id="A0A6A0H4D4"/>
<dbReference type="InterPro" id="IPR013783">
    <property type="entry name" value="Ig-like_fold"/>
</dbReference>
<dbReference type="GO" id="GO:0050808">
    <property type="term" value="P:synapse organization"/>
    <property type="evidence" value="ECO:0007669"/>
    <property type="project" value="TreeGrafter"/>
</dbReference>
<dbReference type="InterPro" id="IPR037448">
    <property type="entry name" value="Zig-8"/>
</dbReference>
<reference evidence="2" key="2">
    <citation type="journal article" date="2018" name="Environ. Sci. Technol.">
        <title>The Toxicogenome of Hyalella azteca: A Model for Sediment Ecotoxicology and Evolutionary Toxicology.</title>
        <authorList>
            <person name="Poynton H.C."/>
            <person name="Hasenbein S."/>
            <person name="Benoit J.B."/>
            <person name="Sepulveda M.S."/>
            <person name="Poelchau M.F."/>
            <person name="Hughes D.S.T."/>
            <person name="Murali S.C."/>
            <person name="Chen S."/>
            <person name="Glastad K.M."/>
            <person name="Goodisman M.A.D."/>
            <person name="Werren J.H."/>
            <person name="Vineis J.H."/>
            <person name="Bowen J.L."/>
            <person name="Friedrich M."/>
            <person name="Jones J."/>
            <person name="Robertson H.M."/>
            <person name="Feyereisen R."/>
            <person name="Mechler-Hickson A."/>
            <person name="Mathers N."/>
            <person name="Lee C.E."/>
            <person name="Colbourne J.K."/>
            <person name="Biales A."/>
            <person name="Johnston J.S."/>
            <person name="Wellborn G.A."/>
            <person name="Rosendale A.J."/>
            <person name="Cridge A.G."/>
            <person name="Munoz-Torres M.C."/>
            <person name="Bain P.A."/>
            <person name="Manny A.R."/>
            <person name="Major K.M."/>
            <person name="Lambert F.N."/>
            <person name="Vulpe C.D."/>
            <person name="Tuck P."/>
            <person name="Blalock B.J."/>
            <person name="Lin Y.Y."/>
            <person name="Smith M.E."/>
            <person name="Ochoa-Acuna H."/>
            <person name="Chen M.M."/>
            <person name="Childers C.P."/>
            <person name="Qu J."/>
            <person name="Dugan S."/>
            <person name="Lee S.L."/>
            <person name="Chao H."/>
            <person name="Dinh H."/>
            <person name="Han Y."/>
            <person name="Doddapaneni H."/>
            <person name="Worley K.C."/>
            <person name="Muzny D.M."/>
            <person name="Gibbs R.A."/>
            <person name="Richards S."/>
        </authorList>
    </citation>
    <scope>NUCLEOTIDE SEQUENCE</scope>
    <source>
        <strain evidence="2">HAZT.00-mixed</strain>
        <tissue evidence="2">Whole organism</tissue>
    </source>
</reference>
<dbReference type="PANTHER" id="PTHR23279:SF41">
    <property type="entry name" value="DEFECTIVE PROBOSCIS EXTENSION RESPONSE 4-RELATED"/>
    <property type="match status" value="1"/>
</dbReference>
<dbReference type="EMBL" id="JQDR03007329">
    <property type="protein sequence ID" value="KAA0198749.1"/>
    <property type="molecule type" value="Genomic_DNA"/>
</dbReference>
<dbReference type="Proteomes" id="UP000711488">
    <property type="component" value="Unassembled WGS sequence"/>
</dbReference>
<name>A0A6A0H4D4_HYAAZ</name>
<feature type="domain" description="Ig-like" evidence="1">
    <location>
        <begin position="22"/>
        <end position="122"/>
    </location>
</feature>
<dbReference type="GO" id="GO:0032589">
    <property type="term" value="C:neuron projection membrane"/>
    <property type="evidence" value="ECO:0007669"/>
    <property type="project" value="TreeGrafter"/>
</dbReference>
<reference evidence="2" key="3">
    <citation type="submission" date="2019-06" db="EMBL/GenBank/DDBJ databases">
        <authorList>
            <person name="Poynton C."/>
            <person name="Hasenbein S."/>
            <person name="Benoit J.B."/>
            <person name="Sepulveda M.S."/>
            <person name="Poelchau M.F."/>
            <person name="Murali S.C."/>
            <person name="Chen S."/>
            <person name="Glastad K.M."/>
            <person name="Werren J.H."/>
            <person name="Vineis J.H."/>
            <person name="Bowen J.L."/>
            <person name="Friedrich M."/>
            <person name="Jones J."/>
            <person name="Robertson H.M."/>
            <person name="Feyereisen R."/>
            <person name="Mechler-Hickson A."/>
            <person name="Mathers N."/>
            <person name="Lee C.E."/>
            <person name="Colbourne J.K."/>
            <person name="Biales A."/>
            <person name="Johnston J.S."/>
            <person name="Wellborn G.A."/>
            <person name="Rosendale A.J."/>
            <person name="Cridge A.G."/>
            <person name="Munoz-Torres M.C."/>
            <person name="Bain P.A."/>
            <person name="Manny A.R."/>
            <person name="Major K.M."/>
            <person name="Lambert F.N."/>
            <person name="Vulpe C.D."/>
            <person name="Tuck P."/>
            <person name="Blalock B.J."/>
            <person name="Lin Y.-Y."/>
            <person name="Smith M.E."/>
            <person name="Ochoa-Acuna H."/>
            <person name="Chen M.-J.M."/>
            <person name="Childers C.P."/>
            <person name="Qu J."/>
            <person name="Dugan S."/>
            <person name="Lee S.L."/>
            <person name="Chao H."/>
            <person name="Dinh H."/>
            <person name="Han Y."/>
            <person name="Doddapaneni H."/>
            <person name="Worley K.C."/>
            <person name="Muzny D.M."/>
            <person name="Gibbs R.A."/>
            <person name="Richards S."/>
        </authorList>
    </citation>
    <scope>NUCLEOTIDE SEQUENCE</scope>
    <source>
        <strain evidence="2">HAZT.00-mixed</strain>
        <tissue evidence="2">Whole organism</tissue>
    </source>
</reference>
<dbReference type="InterPro" id="IPR003599">
    <property type="entry name" value="Ig_sub"/>
</dbReference>
<dbReference type="InterPro" id="IPR036179">
    <property type="entry name" value="Ig-like_dom_sf"/>
</dbReference>
<evidence type="ECO:0000259" key="1">
    <source>
        <dbReference type="PROSITE" id="PS50835"/>
    </source>
</evidence>
<reference evidence="2" key="1">
    <citation type="submission" date="2014-08" db="EMBL/GenBank/DDBJ databases">
        <authorList>
            <person name="Murali S."/>
            <person name="Richards S."/>
            <person name="Bandaranaike D."/>
            <person name="Bellair M."/>
            <person name="Blankenburg K."/>
            <person name="Chao H."/>
            <person name="Dinh H."/>
            <person name="Doddapaneni H."/>
            <person name="Dugan-Rocha S."/>
            <person name="Elkadiri S."/>
            <person name="Gnanaolivu R."/>
            <person name="Hughes D."/>
            <person name="Lee S."/>
            <person name="Li M."/>
            <person name="Ming W."/>
            <person name="Munidasa M."/>
            <person name="Muniz J."/>
            <person name="Nguyen L."/>
            <person name="Osuji N."/>
            <person name="Pu L.-L."/>
            <person name="Puazo M."/>
            <person name="Skinner E."/>
            <person name="Qu C."/>
            <person name="Quiroz J."/>
            <person name="Raj R."/>
            <person name="Weissenberger G."/>
            <person name="Xin Y."/>
            <person name="Zou X."/>
            <person name="Han Y."/>
            <person name="Worley K."/>
            <person name="Muzny D."/>
            <person name="Gibbs R."/>
        </authorList>
    </citation>
    <scope>NUCLEOTIDE SEQUENCE</scope>
    <source>
        <strain evidence="2">HAZT.00-mixed</strain>
        <tissue evidence="2">Whole organism</tissue>
    </source>
</reference>
<accession>A0A6A0H4D4</accession>
<dbReference type="SUPFAM" id="SSF48726">
    <property type="entry name" value="Immunoglobulin"/>
    <property type="match status" value="2"/>
</dbReference>